<organism evidence="15 16">
    <name type="scientific">Ambispora leptoticha</name>
    <dbReference type="NCBI Taxonomy" id="144679"/>
    <lineage>
        <taxon>Eukaryota</taxon>
        <taxon>Fungi</taxon>
        <taxon>Fungi incertae sedis</taxon>
        <taxon>Mucoromycota</taxon>
        <taxon>Glomeromycotina</taxon>
        <taxon>Glomeromycetes</taxon>
        <taxon>Archaeosporales</taxon>
        <taxon>Ambisporaceae</taxon>
        <taxon>Ambispora</taxon>
    </lineage>
</organism>
<evidence type="ECO:0000256" key="4">
    <source>
        <dbReference type="ARBA" id="ARBA00013127"/>
    </source>
</evidence>
<reference evidence="15" key="1">
    <citation type="submission" date="2021-06" db="EMBL/GenBank/DDBJ databases">
        <authorList>
            <person name="Kallberg Y."/>
            <person name="Tangrot J."/>
            <person name="Rosling A."/>
        </authorList>
    </citation>
    <scope>NUCLEOTIDE SEQUENCE</scope>
    <source>
        <strain evidence="15">FL130A</strain>
    </source>
</reference>
<evidence type="ECO:0000256" key="8">
    <source>
        <dbReference type="ARBA" id="ARBA00023002"/>
    </source>
</evidence>
<comment type="caution">
    <text evidence="15">The sequence shown here is derived from an EMBL/GenBank/DDBJ whole genome shotgun (WGS) entry which is preliminary data.</text>
</comment>
<accession>A0A9N8YM72</accession>
<comment type="similarity">
    <text evidence="3">Belongs to the homogentisate dioxygenase family.</text>
</comment>
<dbReference type="GO" id="GO:0046872">
    <property type="term" value="F:metal ion binding"/>
    <property type="evidence" value="ECO:0007669"/>
    <property type="project" value="UniProtKB-KW"/>
</dbReference>
<dbReference type="GO" id="GO:0004411">
    <property type="term" value="F:homogentisate 1,2-dioxygenase activity"/>
    <property type="evidence" value="ECO:0007669"/>
    <property type="project" value="UniProtKB-EC"/>
</dbReference>
<dbReference type="GO" id="GO:0006559">
    <property type="term" value="P:L-phenylalanine catabolic process"/>
    <property type="evidence" value="ECO:0007669"/>
    <property type="project" value="UniProtKB-KW"/>
</dbReference>
<name>A0A9N8YM72_9GLOM</name>
<dbReference type="OrthoDB" id="1689029at2759"/>
<dbReference type="PANTHER" id="PTHR11056">
    <property type="entry name" value="HOMOGENTISATE 1,2-DIOXYGENASE"/>
    <property type="match status" value="1"/>
</dbReference>
<dbReference type="CDD" id="cd07000">
    <property type="entry name" value="cupin_HGO_N"/>
    <property type="match status" value="1"/>
</dbReference>
<gene>
    <name evidence="15" type="ORF">ALEPTO_LOCUS103</name>
</gene>
<keyword evidence="9 12" id="KW-0408">Iron</keyword>
<dbReference type="Pfam" id="PF04209">
    <property type="entry name" value="HgmA_C"/>
    <property type="match status" value="1"/>
</dbReference>
<dbReference type="NCBIfam" id="TIGR01015">
    <property type="entry name" value="hmgA"/>
    <property type="match status" value="1"/>
</dbReference>
<dbReference type="InterPro" id="IPR046451">
    <property type="entry name" value="HgmA_C"/>
</dbReference>
<dbReference type="SUPFAM" id="SSF51182">
    <property type="entry name" value="RmlC-like cupins"/>
    <property type="match status" value="1"/>
</dbReference>
<feature type="binding site" evidence="12">
    <location>
        <position position="374"/>
    </location>
    <ligand>
        <name>Fe cation</name>
        <dbReference type="ChEBI" id="CHEBI:24875"/>
    </ligand>
</feature>
<evidence type="ECO:0000256" key="12">
    <source>
        <dbReference type="PIRSR" id="PIRSR605708-2"/>
    </source>
</evidence>
<dbReference type="InterPro" id="IPR011051">
    <property type="entry name" value="RmlC_Cupin_sf"/>
</dbReference>
<dbReference type="EMBL" id="CAJVPS010000005">
    <property type="protein sequence ID" value="CAG8438562.1"/>
    <property type="molecule type" value="Genomic_DNA"/>
</dbReference>
<evidence type="ECO:0000256" key="11">
    <source>
        <dbReference type="PIRSR" id="PIRSR605708-1"/>
    </source>
</evidence>
<evidence type="ECO:0000256" key="10">
    <source>
        <dbReference type="ARBA" id="ARBA00023232"/>
    </source>
</evidence>
<keyword evidence="10" id="KW-0585">Phenylalanine catabolism</keyword>
<feature type="binding site" evidence="12">
    <location>
        <position position="356"/>
    </location>
    <ligand>
        <name>homogentisate</name>
        <dbReference type="ChEBI" id="CHEBI:16169"/>
    </ligand>
</feature>
<evidence type="ECO:0000256" key="1">
    <source>
        <dbReference type="ARBA" id="ARBA00001962"/>
    </source>
</evidence>
<feature type="domain" description="Homogentisate 1,2-dioxygenase N-terminal" evidence="14">
    <location>
        <begin position="11"/>
        <end position="285"/>
    </location>
</feature>
<evidence type="ECO:0000256" key="7">
    <source>
        <dbReference type="ARBA" id="ARBA00022964"/>
    </source>
</evidence>
<dbReference type="PANTHER" id="PTHR11056:SF0">
    <property type="entry name" value="HOMOGENTISATE 1,2-DIOXYGENASE"/>
    <property type="match status" value="1"/>
</dbReference>
<evidence type="ECO:0000259" key="14">
    <source>
        <dbReference type="Pfam" id="PF20510"/>
    </source>
</evidence>
<dbReference type="InterPro" id="IPR046452">
    <property type="entry name" value="HgmA_N"/>
</dbReference>
<dbReference type="Pfam" id="PF20510">
    <property type="entry name" value="HgmA_N"/>
    <property type="match status" value="1"/>
</dbReference>
<feature type="domain" description="Homogentisate 1,2-dioxygenase C-terminal" evidence="13">
    <location>
        <begin position="287"/>
        <end position="436"/>
    </location>
</feature>
<keyword evidence="16" id="KW-1185">Reference proteome</keyword>
<evidence type="ECO:0000313" key="16">
    <source>
        <dbReference type="Proteomes" id="UP000789508"/>
    </source>
</evidence>
<evidence type="ECO:0000256" key="3">
    <source>
        <dbReference type="ARBA" id="ARBA00007757"/>
    </source>
</evidence>
<comment type="pathway">
    <text evidence="2">Amino-acid degradation; L-phenylalanine degradation; acetoacetate and fumarate from L-phenylalanine: step 4/6.</text>
</comment>
<keyword evidence="7" id="KW-0223">Dioxygenase</keyword>
<proteinExistence type="inferred from homology"/>
<protein>
    <recommendedName>
        <fullName evidence="4">homogentisate 1,2-dioxygenase</fullName>
        <ecNumber evidence="4">1.13.11.5</ecNumber>
    </recommendedName>
</protein>
<keyword evidence="8" id="KW-0560">Oxidoreductase</keyword>
<dbReference type="EC" id="1.13.11.5" evidence="4"/>
<feature type="active site" description="Proton acceptor" evidence="11">
    <location>
        <position position="298"/>
    </location>
</feature>
<evidence type="ECO:0000256" key="2">
    <source>
        <dbReference type="ARBA" id="ARBA00004704"/>
    </source>
</evidence>
<dbReference type="AlphaFoldDB" id="A0A9N8YM72"/>
<dbReference type="FunFam" id="2.60.120.10:FF:000034">
    <property type="entry name" value="Homogentisate 1,2-dioxygenase"/>
    <property type="match status" value="1"/>
</dbReference>
<evidence type="ECO:0000313" key="15">
    <source>
        <dbReference type="EMBL" id="CAG8438562.1"/>
    </source>
</evidence>
<evidence type="ECO:0000256" key="5">
    <source>
        <dbReference type="ARBA" id="ARBA00022723"/>
    </source>
</evidence>
<sequence length="450" mass="50512">MASKKRIDSYTYLSGFGNHFTSEALPGALPQGQNSPQKCPYGLYAEQLSGTAFTVERKQNQFSWLYRIRPSVCHEPFTKITESTNLRGSFSRHDTQFIPNQLRWSPFPLPSDSESLNFVFGLSTLAGAGDPILKNGLAIHIYCANKNMEDMAFYNSDGDFLIVPQHGRLDIFTEFGRMLVSPNEIAVIPRGIKYSVSLPDGPSRGYILEVYGHHFELPNLGPIGANGLANPRDFLTPTAAFEEEKEGNWSIVNKYAGKLFIAKQDHSPFNVVAWHGNYVPYKYDLANFVAINSVSRDHMDPSIFTVLTSKSAFPGTAIADFVIFPPRWAVQEHTFRPPYFHRNAMSEFMGLILGSYEGKAGGFLPGSGSHMTPHGPDATTYEKASNEELKPVRVADGTMAFMFESSLMLGITQWGLSEQVHVQPDYWKAWQNLKSNLFYDIEKHEKLYFP</sequence>
<evidence type="ECO:0000259" key="13">
    <source>
        <dbReference type="Pfam" id="PF04209"/>
    </source>
</evidence>
<dbReference type="Proteomes" id="UP000789508">
    <property type="component" value="Unassembled WGS sequence"/>
</dbReference>
<keyword evidence="5 12" id="KW-0479">Metal-binding</keyword>
<evidence type="ECO:0000256" key="6">
    <source>
        <dbReference type="ARBA" id="ARBA00022878"/>
    </source>
</evidence>
<dbReference type="InterPro" id="IPR014710">
    <property type="entry name" value="RmlC-like_jellyroll"/>
</dbReference>
<feature type="binding site" evidence="12">
    <location>
        <position position="347"/>
    </location>
    <ligand>
        <name>Fe cation</name>
        <dbReference type="ChEBI" id="CHEBI:24875"/>
    </ligand>
</feature>
<dbReference type="GO" id="GO:0005737">
    <property type="term" value="C:cytoplasm"/>
    <property type="evidence" value="ECO:0007669"/>
    <property type="project" value="TreeGrafter"/>
</dbReference>
<feature type="binding site" evidence="12">
    <location>
        <position position="341"/>
    </location>
    <ligand>
        <name>Fe cation</name>
        <dbReference type="ChEBI" id="CHEBI:24875"/>
    </ligand>
</feature>
<evidence type="ECO:0000256" key="9">
    <source>
        <dbReference type="ARBA" id="ARBA00023004"/>
    </source>
</evidence>
<dbReference type="InterPro" id="IPR005708">
    <property type="entry name" value="Homogentis_dOase"/>
</dbReference>
<comment type="cofactor">
    <cofactor evidence="1 12">
        <name>Fe cation</name>
        <dbReference type="ChEBI" id="CHEBI:24875"/>
    </cofactor>
</comment>
<feature type="binding site" evidence="12">
    <location>
        <position position="374"/>
    </location>
    <ligand>
        <name>homogentisate</name>
        <dbReference type="ChEBI" id="CHEBI:16169"/>
    </ligand>
</feature>
<keyword evidence="6" id="KW-0828">Tyrosine catabolism</keyword>
<dbReference type="Gene3D" id="2.60.120.10">
    <property type="entry name" value="Jelly Rolls"/>
    <property type="match status" value="1"/>
</dbReference>
<dbReference type="GO" id="GO:0006572">
    <property type="term" value="P:L-tyrosine catabolic process"/>
    <property type="evidence" value="ECO:0007669"/>
    <property type="project" value="UniProtKB-KW"/>
</dbReference>